<evidence type="ECO:0000313" key="1">
    <source>
        <dbReference type="EMBL" id="TFD06364.1"/>
    </source>
</evidence>
<sequence length="408" mass="44503">MQLRKLTIPELDDLAGLLGELSEAQSKDAIPGGAYLVGGWLGTYWSEPFLRGDLSRSLLYYSNLLVLDPLADYFDDRSRLPTTHPIRVRRPEDAKFNTVTSGPAIWSTHGTFMAFRDDPDRAVARFAAIVENLYSLESLIKSGVVVLRSQWPILSDRRDALATSVRHDVRSQAMQSLARQPSTADDAFAVWDNLRGLSLSFSGGAIPSDEPWETQHIFYYLAKTLAIADASGAQYVPSTERDLELLRTKVGSAARFTHPGDFLEEVARVVVPSFDVPIARAVEMRESSSGFEDWRSTLDRIRRAGAADNSEELRERVQDELRPAVRAVEAELGRSSLLSSLDKTGSDFIFTGGLAAVAATVGGGNPYVAASAAAASGLVSWIRRAYGPRSQGGPDAVLAALVRRSKKS</sequence>
<dbReference type="EMBL" id="SOGO01000008">
    <property type="protein sequence ID" value="TFD06364.1"/>
    <property type="molecule type" value="Genomic_DNA"/>
</dbReference>
<organism evidence="1 2">
    <name type="scientific">Cryobacterium sandaracinum</name>
    <dbReference type="NCBI Taxonomy" id="1259247"/>
    <lineage>
        <taxon>Bacteria</taxon>
        <taxon>Bacillati</taxon>
        <taxon>Actinomycetota</taxon>
        <taxon>Actinomycetes</taxon>
        <taxon>Micrococcales</taxon>
        <taxon>Microbacteriaceae</taxon>
        <taxon>Cryobacterium</taxon>
    </lineage>
</organism>
<dbReference type="Proteomes" id="UP000297851">
    <property type="component" value="Unassembled WGS sequence"/>
</dbReference>
<keyword evidence="2" id="KW-1185">Reference proteome</keyword>
<protein>
    <submittedName>
        <fullName evidence="1">Uncharacterized protein</fullName>
    </submittedName>
</protein>
<dbReference type="RefSeq" id="WP_134371868.1">
    <property type="nucleotide sequence ID" value="NZ_SOGO01000008.1"/>
</dbReference>
<evidence type="ECO:0000313" key="2">
    <source>
        <dbReference type="Proteomes" id="UP000297851"/>
    </source>
</evidence>
<proteinExistence type="predicted"/>
<name>A0ABY2JI90_9MICO</name>
<gene>
    <name evidence="1" type="ORF">E3T25_02155</name>
</gene>
<reference evidence="1 2" key="1">
    <citation type="submission" date="2019-03" db="EMBL/GenBank/DDBJ databases">
        <title>Genomics of glacier-inhabiting Cryobacterium strains.</title>
        <authorList>
            <person name="Liu Q."/>
            <person name="Xin Y.-H."/>
        </authorList>
    </citation>
    <scope>NUCLEOTIDE SEQUENCE [LARGE SCALE GENOMIC DNA]</scope>
    <source>
        <strain evidence="1 2">TMT2-16</strain>
    </source>
</reference>
<comment type="caution">
    <text evidence="1">The sequence shown here is derived from an EMBL/GenBank/DDBJ whole genome shotgun (WGS) entry which is preliminary data.</text>
</comment>
<accession>A0ABY2JI90</accession>